<name>K6UKM3_PLACD</name>
<sequence>MDRETDRKTDQKTDCGTDRGTDQITDRGTDRGTDHRTDRETNRETNRETGQTGREDAGNANEGAEPSYQFATATECDQREKCTSPPEESTSYRSLYKHNYKSHVYTDDFVCLRLKGRGGEVHADGSSEPQHCVDPLKGNFPMGGYTHDDTPVGEPSRKKSVNFEEDATTGRNNLGGVAVDRIDQASLLGEDDQYVQGGDRREDRQPDEATYSQAGAQHSYHDNEEKRENSDLCTHSDDNYTLPGSYRGDCHVKEGKQQGEMQQVEKKEQPHESNHSSEDMPSWEAHKMKERDQPTEKQNKIKIIELFKMKLENKEMNRSSHHFCDDPKIINELKPSESQSHVGEEDEGVSNSAIHHSSSNSGRGSQHGNSSNDRERANSKAKGAKNALKEGSLLRLFRCEYFDTHLHIRYLYDRREVGVHEYLVNSLYTQRKYEDILFYLPQLSQISLVRYESSSLYRFLLYKASKAMHFALKLSWIYHSIVEDNCSKYKDLAHKMTQEIEMAVVNCKPFNSKCTSGNENKQSYLLNLAHPLLFKRKYIIKRIKANERFQQTKLFSNCLNRSCNSYVLKGGEPVGQSETQSDSQSAALNAAPSAAPNAPPSAAQNAALNAAPSASPMKRRKREATSTAPPPKLPQCYIINSGALSLARARVKLPSTYAKLGNPLSASKFFLPEFNCTFDMIEELQQFFMKQRRCDYFSLLNNFINLAISVSNLLSSEPDIEIRNELLNRFIYSLNSWMLMRRCIVAACTNMFSMTGLCIPLECLSSSPHSDHRTEQTASSSGLQILHFNYDECKIFFSKKRAPYLLMFEVADLDEDISHIPDSLFYPTKGGKQPDKEGPHAGGNGAVDGIADGTSGGAAGETADGATRDMTDGVTDAVTNSVTDAANDDVSLDEPTRKPQPRRKGHRIEKNFCSSKNYGLFNENSSSYDYEPRGEVYDGKRKKKKKKKKKKRKWGGRRGGGGTLATVIQKSNKGKLRGGRPIGGKPIWGRPSWRKKKTTRTWTP</sequence>
<evidence type="ECO:0000256" key="1">
    <source>
        <dbReference type="SAM" id="MobiDB-lite"/>
    </source>
</evidence>
<dbReference type="RefSeq" id="XP_004222915.1">
    <property type="nucleotide sequence ID" value="XM_004222867.1"/>
</dbReference>
<proteinExistence type="predicted"/>
<feature type="region of interest" description="Disordered" evidence="1">
    <location>
        <begin position="119"/>
        <end position="158"/>
    </location>
</feature>
<organism evidence="3 4">
    <name type="scientific">Plasmodium cynomolgi (strain B)</name>
    <dbReference type="NCBI Taxonomy" id="1120755"/>
    <lineage>
        <taxon>Eukaryota</taxon>
        <taxon>Sar</taxon>
        <taxon>Alveolata</taxon>
        <taxon>Apicomplexa</taxon>
        <taxon>Aconoidasida</taxon>
        <taxon>Haemosporida</taxon>
        <taxon>Plasmodiidae</taxon>
        <taxon>Plasmodium</taxon>
        <taxon>Plasmodium (Plasmodium)</taxon>
    </lineage>
</organism>
<gene>
    <name evidence="3" type="ORF">PCYB_103180</name>
</gene>
<feature type="compositionally biased region" description="Basic and acidic residues" evidence="1">
    <location>
        <begin position="248"/>
        <end position="300"/>
    </location>
</feature>
<dbReference type="OrthoDB" id="10264149at2759"/>
<accession>K6UKM3</accession>
<feature type="compositionally biased region" description="Basic and acidic residues" evidence="1">
    <location>
        <begin position="930"/>
        <end position="939"/>
    </location>
</feature>
<dbReference type="Pfam" id="PF21245">
    <property type="entry name" value="PI4KB-PIK1_PIK"/>
    <property type="match status" value="1"/>
</dbReference>
<evidence type="ECO:0000313" key="4">
    <source>
        <dbReference type="Proteomes" id="UP000006319"/>
    </source>
</evidence>
<keyword evidence="4" id="KW-1185">Reference proteome</keyword>
<feature type="compositionally biased region" description="Basic residues" evidence="1">
    <location>
        <begin position="992"/>
        <end position="1004"/>
    </location>
</feature>
<feature type="compositionally biased region" description="Basic residues" evidence="1">
    <location>
        <begin position="940"/>
        <end position="956"/>
    </location>
</feature>
<dbReference type="InterPro" id="IPR016024">
    <property type="entry name" value="ARM-type_fold"/>
</dbReference>
<dbReference type="VEuPathDB" id="PlasmoDB:PCYB_103180"/>
<dbReference type="InterPro" id="IPR001263">
    <property type="entry name" value="PI3K_accessory_dom"/>
</dbReference>
<dbReference type="Proteomes" id="UP000006319">
    <property type="component" value="Chromosome 10"/>
</dbReference>
<dbReference type="AlphaFoldDB" id="K6UKM3"/>
<feature type="region of interest" description="Disordered" evidence="1">
    <location>
        <begin position="336"/>
        <end position="384"/>
    </location>
</feature>
<feature type="region of interest" description="Disordered" evidence="1">
    <location>
        <begin position="923"/>
        <end position="1004"/>
    </location>
</feature>
<feature type="compositionally biased region" description="Low complexity" evidence="1">
    <location>
        <begin position="350"/>
        <end position="361"/>
    </location>
</feature>
<dbReference type="eggNOG" id="KOG0903">
    <property type="taxonomic scope" value="Eukaryota"/>
</dbReference>
<feature type="compositionally biased region" description="Basic and acidic residues" evidence="1">
    <location>
        <begin position="219"/>
        <end position="238"/>
    </location>
</feature>
<dbReference type="PhylomeDB" id="K6UKM3"/>
<feature type="domain" description="PIK helical" evidence="2">
    <location>
        <begin position="316"/>
        <end position="503"/>
    </location>
</feature>
<feature type="region of interest" description="Disordered" evidence="1">
    <location>
        <begin position="825"/>
        <end position="911"/>
    </location>
</feature>
<dbReference type="KEGG" id="pcy:PCYB_103180"/>
<reference evidence="3 4" key="1">
    <citation type="journal article" date="2012" name="Nat. Genet.">
        <title>Plasmodium cynomolgi genome sequences provide insight into Plasmodium vivax and the monkey malaria clade.</title>
        <authorList>
            <person name="Tachibana S."/>
            <person name="Sullivan S.A."/>
            <person name="Kawai S."/>
            <person name="Nakamura S."/>
            <person name="Kim H.R."/>
            <person name="Goto N."/>
            <person name="Arisue N."/>
            <person name="Palacpac N.M.Q."/>
            <person name="Honma H."/>
            <person name="Yagi M."/>
            <person name="Tougan T."/>
            <person name="Katakai Y."/>
            <person name="Kaneko O."/>
            <person name="Mita T."/>
            <person name="Kita K."/>
            <person name="Yasutomi Y."/>
            <person name="Sutton P.L."/>
            <person name="Shakhbatyan R."/>
            <person name="Horii T."/>
            <person name="Yasunaga T."/>
            <person name="Barnwell J.W."/>
            <person name="Escalante A.A."/>
            <person name="Carlton J.M."/>
            <person name="Tanabe K."/>
        </authorList>
    </citation>
    <scope>NUCLEOTIDE SEQUENCE [LARGE SCALE GENOMIC DNA]</scope>
    <source>
        <strain evidence="3 4">B</strain>
    </source>
</reference>
<keyword evidence="3" id="KW-0808">Transferase</keyword>
<feature type="region of interest" description="Disordered" evidence="1">
    <location>
        <begin position="573"/>
        <end position="632"/>
    </location>
</feature>
<feature type="compositionally biased region" description="Polar residues" evidence="1">
    <location>
        <begin position="362"/>
        <end position="371"/>
    </location>
</feature>
<protein>
    <submittedName>
        <fullName evidence="3">Phosphatidylinositol 4-kinase</fullName>
    </submittedName>
</protein>
<feature type="compositionally biased region" description="Low complexity" evidence="1">
    <location>
        <begin position="583"/>
        <end position="616"/>
    </location>
</feature>
<dbReference type="InterPro" id="IPR042236">
    <property type="entry name" value="PI3K_accessory_sf"/>
</dbReference>
<dbReference type="GO" id="GO:0016301">
    <property type="term" value="F:kinase activity"/>
    <property type="evidence" value="ECO:0007669"/>
    <property type="project" value="UniProtKB-KW"/>
</dbReference>
<dbReference type="GeneID" id="14693328"/>
<dbReference type="EMBL" id="DF157102">
    <property type="protein sequence ID" value="GAB66968.1"/>
    <property type="molecule type" value="Genomic_DNA"/>
</dbReference>
<evidence type="ECO:0000313" key="3">
    <source>
        <dbReference type="EMBL" id="GAB66968.1"/>
    </source>
</evidence>
<dbReference type="Gene3D" id="1.25.40.70">
    <property type="entry name" value="Phosphatidylinositol 3-kinase, accessory domain (PIK)"/>
    <property type="match status" value="1"/>
</dbReference>
<evidence type="ECO:0000259" key="2">
    <source>
        <dbReference type="PROSITE" id="PS51545"/>
    </source>
</evidence>
<feature type="region of interest" description="Disordered" evidence="1">
    <location>
        <begin position="1"/>
        <end position="93"/>
    </location>
</feature>
<feature type="compositionally biased region" description="Basic and acidic residues" evidence="1">
    <location>
        <begin position="1"/>
        <end position="57"/>
    </location>
</feature>
<feature type="region of interest" description="Disordered" evidence="1">
    <location>
        <begin position="184"/>
        <end position="300"/>
    </location>
</feature>
<dbReference type="PROSITE" id="PS51545">
    <property type="entry name" value="PIK_HELICAL"/>
    <property type="match status" value="1"/>
</dbReference>
<dbReference type="InterPro" id="IPR049160">
    <property type="entry name" value="PI4KB-PIK1_PIK"/>
</dbReference>
<dbReference type="SUPFAM" id="SSF48371">
    <property type="entry name" value="ARM repeat"/>
    <property type="match status" value="1"/>
</dbReference>
<dbReference type="OMA" id="TATECDQ"/>
<feature type="compositionally biased region" description="Basic and acidic residues" evidence="1">
    <location>
        <begin position="198"/>
        <end position="207"/>
    </location>
</feature>
<keyword evidence="3" id="KW-0418">Kinase</keyword>